<proteinExistence type="predicted"/>
<keyword evidence="3" id="KW-1185">Reference proteome</keyword>
<feature type="compositionally biased region" description="Basic and acidic residues" evidence="1">
    <location>
        <begin position="38"/>
        <end position="52"/>
    </location>
</feature>
<evidence type="ECO:0000313" key="3">
    <source>
        <dbReference type="Proteomes" id="UP000078559"/>
    </source>
</evidence>
<name>A0A194W2H6_CYTMA</name>
<sequence length="130" mass="14113">MQTLKINSKKKTPTMKLRLALGDERQEAQQRFTARSNAEPEERKKKEFKVESSQDESGGGSTAEKGGDGGGGSNTDVFKALVPMLVEKTTGEKAARRGEARETVGRCEGHMTDGHMTNASLQVGFLLSVR</sequence>
<dbReference type="AlphaFoldDB" id="A0A194W2H6"/>
<feature type="region of interest" description="Disordered" evidence="1">
    <location>
        <begin position="1"/>
        <end position="78"/>
    </location>
</feature>
<gene>
    <name evidence="2" type="ORF">VM1G_11662</name>
</gene>
<evidence type="ECO:0000256" key="1">
    <source>
        <dbReference type="SAM" id="MobiDB-lite"/>
    </source>
</evidence>
<dbReference type="EMBL" id="CM003103">
    <property type="protein sequence ID" value="KUI70240.1"/>
    <property type="molecule type" value="Genomic_DNA"/>
</dbReference>
<protein>
    <submittedName>
        <fullName evidence="2">Uncharacterized protein</fullName>
    </submittedName>
</protein>
<organism evidence="2 3">
    <name type="scientific">Cytospora mali</name>
    <name type="common">Apple Valsa canker fungus</name>
    <name type="synonym">Valsa mali</name>
    <dbReference type="NCBI Taxonomy" id="578113"/>
    <lineage>
        <taxon>Eukaryota</taxon>
        <taxon>Fungi</taxon>
        <taxon>Dikarya</taxon>
        <taxon>Ascomycota</taxon>
        <taxon>Pezizomycotina</taxon>
        <taxon>Sordariomycetes</taxon>
        <taxon>Sordariomycetidae</taxon>
        <taxon>Diaporthales</taxon>
        <taxon>Cytosporaceae</taxon>
        <taxon>Cytospora</taxon>
    </lineage>
</organism>
<reference evidence="2" key="1">
    <citation type="submission" date="2014-12" db="EMBL/GenBank/DDBJ databases">
        <title>Genome Sequence of Valsa Canker Pathogens Uncovers a Specific Adaption of Colonization on Woody Bark.</title>
        <authorList>
            <person name="Yin Z."/>
            <person name="Liu H."/>
            <person name="Gao X."/>
            <person name="Li Z."/>
            <person name="Song N."/>
            <person name="Ke X."/>
            <person name="Dai Q."/>
            <person name="Wu Y."/>
            <person name="Sun Y."/>
            <person name="Xu J.-R."/>
            <person name="Kang Z.K."/>
            <person name="Wang L."/>
            <person name="Huang L."/>
        </authorList>
    </citation>
    <scope>NUCLEOTIDE SEQUENCE [LARGE SCALE GENOMIC DNA]</scope>
    <source>
        <strain evidence="2">03-8</strain>
    </source>
</reference>
<dbReference type="Proteomes" id="UP000078559">
    <property type="component" value="Chromosome 6"/>
</dbReference>
<evidence type="ECO:0000313" key="2">
    <source>
        <dbReference type="EMBL" id="KUI70240.1"/>
    </source>
</evidence>
<accession>A0A194W2H6</accession>